<dbReference type="RefSeq" id="WP_114562175.1">
    <property type="nucleotide sequence ID" value="NZ_CP031124.1"/>
</dbReference>
<dbReference type="GO" id="GO:0030170">
    <property type="term" value="F:pyridoxal phosphate binding"/>
    <property type="evidence" value="ECO:0007669"/>
    <property type="project" value="InterPro"/>
</dbReference>
<dbReference type="GO" id="GO:0004400">
    <property type="term" value="F:histidinol-phosphate transaminase activity"/>
    <property type="evidence" value="ECO:0007669"/>
    <property type="project" value="UniProtKB-UniRule"/>
</dbReference>
<dbReference type="InterPro" id="IPR005861">
    <property type="entry name" value="HisP_aminotrans"/>
</dbReference>
<evidence type="ECO:0000256" key="6">
    <source>
        <dbReference type="ARBA" id="ARBA00022605"/>
    </source>
</evidence>
<dbReference type="AlphaFoldDB" id="A0A345D986"/>
<feature type="domain" description="Aminotransferase class I/classII large" evidence="12">
    <location>
        <begin position="30"/>
        <end position="363"/>
    </location>
</feature>
<evidence type="ECO:0000259" key="12">
    <source>
        <dbReference type="Pfam" id="PF00155"/>
    </source>
</evidence>
<evidence type="ECO:0000256" key="11">
    <source>
        <dbReference type="HAMAP-Rule" id="MF_01023"/>
    </source>
</evidence>
<evidence type="ECO:0000256" key="4">
    <source>
        <dbReference type="ARBA" id="ARBA00011738"/>
    </source>
</evidence>
<dbReference type="InterPro" id="IPR004839">
    <property type="entry name" value="Aminotransferase_I/II_large"/>
</dbReference>
<evidence type="ECO:0000313" key="13">
    <source>
        <dbReference type="EMBL" id="AXF84924.1"/>
    </source>
</evidence>
<dbReference type="Proteomes" id="UP000252182">
    <property type="component" value="Chromosome"/>
</dbReference>
<dbReference type="InterPro" id="IPR015421">
    <property type="entry name" value="PyrdxlP-dep_Trfase_major"/>
</dbReference>
<name>A0A345D986_9BURK</name>
<evidence type="ECO:0000256" key="5">
    <source>
        <dbReference type="ARBA" id="ARBA00022576"/>
    </source>
</evidence>
<dbReference type="EC" id="2.6.1.9" evidence="11"/>
<keyword evidence="7 11" id="KW-0808">Transferase</keyword>
<dbReference type="EMBL" id="CP031124">
    <property type="protein sequence ID" value="AXF84924.1"/>
    <property type="molecule type" value="Genomic_DNA"/>
</dbReference>
<comment type="catalytic activity">
    <reaction evidence="10 11">
        <text>L-histidinol phosphate + 2-oxoglutarate = 3-(imidazol-4-yl)-2-oxopropyl phosphate + L-glutamate</text>
        <dbReference type="Rhea" id="RHEA:23744"/>
        <dbReference type="ChEBI" id="CHEBI:16810"/>
        <dbReference type="ChEBI" id="CHEBI:29985"/>
        <dbReference type="ChEBI" id="CHEBI:57766"/>
        <dbReference type="ChEBI" id="CHEBI:57980"/>
        <dbReference type="EC" id="2.6.1.9"/>
    </reaction>
</comment>
<evidence type="ECO:0000313" key="14">
    <source>
        <dbReference type="Proteomes" id="UP000252182"/>
    </source>
</evidence>
<dbReference type="PANTHER" id="PTHR42885:SF2">
    <property type="entry name" value="HISTIDINOL-PHOSPHATE AMINOTRANSFERASE"/>
    <property type="match status" value="1"/>
</dbReference>
<dbReference type="OrthoDB" id="9813612at2"/>
<dbReference type="NCBIfam" id="TIGR01141">
    <property type="entry name" value="hisC"/>
    <property type="match status" value="1"/>
</dbReference>
<evidence type="ECO:0000256" key="7">
    <source>
        <dbReference type="ARBA" id="ARBA00022679"/>
    </source>
</evidence>
<dbReference type="InterPro" id="IPR015424">
    <property type="entry name" value="PyrdxlP-dep_Trfase"/>
</dbReference>
<dbReference type="Gene3D" id="3.90.1150.10">
    <property type="entry name" value="Aspartate Aminotransferase, domain 1"/>
    <property type="match status" value="1"/>
</dbReference>
<dbReference type="GO" id="GO:0000105">
    <property type="term" value="P:L-histidine biosynthetic process"/>
    <property type="evidence" value="ECO:0007669"/>
    <property type="project" value="UniProtKB-UniRule"/>
</dbReference>
<protein>
    <recommendedName>
        <fullName evidence="11">Histidinol-phosphate aminotransferase</fullName>
        <ecNumber evidence="11">2.6.1.9</ecNumber>
    </recommendedName>
    <alternativeName>
        <fullName evidence="11">Imidazole acetol-phosphate transaminase</fullName>
    </alternativeName>
</protein>
<dbReference type="CDD" id="cd00609">
    <property type="entry name" value="AAT_like"/>
    <property type="match status" value="1"/>
</dbReference>
<evidence type="ECO:0000256" key="1">
    <source>
        <dbReference type="ARBA" id="ARBA00001933"/>
    </source>
</evidence>
<dbReference type="HAMAP" id="MF_01023">
    <property type="entry name" value="HisC_aminotrans_2"/>
    <property type="match status" value="1"/>
</dbReference>
<dbReference type="UniPathway" id="UPA00031">
    <property type="reaction ID" value="UER00012"/>
</dbReference>
<evidence type="ECO:0000256" key="8">
    <source>
        <dbReference type="ARBA" id="ARBA00022898"/>
    </source>
</evidence>
<evidence type="ECO:0000256" key="10">
    <source>
        <dbReference type="ARBA" id="ARBA00047481"/>
    </source>
</evidence>
<feature type="modified residue" description="N6-(pyridoxal phosphate)lysine" evidence="11">
    <location>
        <position position="228"/>
    </location>
</feature>
<dbReference type="Gene3D" id="3.40.640.10">
    <property type="entry name" value="Type I PLP-dependent aspartate aminotransferase-like (Major domain)"/>
    <property type="match status" value="1"/>
</dbReference>
<keyword evidence="5 11" id="KW-0032">Aminotransferase</keyword>
<sequence>MMANALSLFNNIRPEIRAMSAYHVPDASGFIKLDAMENPYVLPDDLKAQLAQRLADVALNRYPVPTYDVLARRLRDYAQIGDAFGLMLGNGSDELIHLLSMAVSKSGEKVTILAPAPSFVMYRMSALLNHVNYVEVDLRKTERDFQLDVPAMVAAIELHRPALVYLPFPNNPTGCEFDRADMLTVIAAARAVNAFAVVDEAYQPFANHTWMSELAAFDNLLVMRTVSKLGLAGVRLGYMAGRLDVISELDKVRPPYNVNVLTEATVDFVLEHVAVLDAQAQHICATRADLLAALQQMRGVTAFDSHANFVLAEFERDATEVFEALKARHILVKNMSKAHPMLAQCLRLTVGSDAENHSLINALNEILL</sequence>
<evidence type="ECO:0000256" key="2">
    <source>
        <dbReference type="ARBA" id="ARBA00005011"/>
    </source>
</evidence>
<dbReference type="InterPro" id="IPR015422">
    <property type="entry name" value="PyrdxlP-dep_Trfase_small"/>
</dbReference>
<dbReference type="PANTHER" id="PTHR42885">
    <property type="entry name" value="HISTIDINOL-PHOSPHATE AMINOTRANSFERASE-RELATED"/>
    <property type="match status" value="1"/>
</dbReference>
<keyword evidence="14" id="KW-1185">Reference proteome</keyword>
<comment type="subunit">
    <text evidence="4 11">Homodimer.</text>
</comment>
<comment type="similarity">
    <text evidence="3 11">Belongs to the class-II pyridoxal-phosphate-dependent aminotransferase family. Histidinol-phosphate aminotransferase subfamily.</text>
</comment>
<evidence type="ECO:0000256" key="3">
    <source>
        <dbReference type="ARBA" id="ARBA00007970"/>
    </source>
</evidence>
<reference evidence="14" key="1">
    <citation type="submission" date="2018-07" db="EMBL/GenBank/DDBJ databases">
        <authorList>
            <person name="Kim H."/>
        </authorList>
    </citation>
    <scope>NUCLEOTIDE SEQUENCE [LARGE SCALE GENOMIC DNA]</scope>
    <source>
        <strain evidence="14">F02</strain>
    </source>
</reference>
<dbReference type="Pfam" id="PF00155">
    <property type="entry name" value="Aminotran_1_2"/>
    <property type="match status" value="1"/>
</dbReference>
<proteinExistence type="inferred from homology"/>
<keyword evidence="9 11" id="KW-0368">Histidine biosynthesis</keyword>
<comment type="pathway">
    <text evidence="2 11">Amino-acid biosynthesis; L-histidine biosynthesis; L-histidine from 5-phospho-alpha-D-ribose 1-diphosphate: step 7/9.</text>
</comment>
<gene>
    <name evidence="13" type="primary">hisC2</name>
    <name evidence="11" type="synonym">hisC</name>
    <name evidence="13" type="ORF">DTO96_100640</name>
</gene>
<keyword evidence="8 11" id="KW-0663">Pyridoxal phosphate</keyword>
<evidence type="ECO:0000256" key="9">
    <source>
        <dbReference type="ARBA" id="ARBA00023102"/>
    </source>
</evidence>
<dbReference type="KEGG" id="hyf:DTO96_100640"/>
<accession>A0A345D986</accession>
<dbReference type="SUPFAM" id="SSF53383">
    <property type="entry name" value="PLP-dependent transferases"/>
    <property type="match status" value="1"/>
</dbReference>
<organism evidence="13 14">
    <name type="scientific">Ephemeroptericola cinctiostellae</name>
    <dbReference type="NCBI Taxonomy" id="2268024"/>
    <lineage>
        <taxon>Bacteria</taxon>
        <taxon>Pseudomonadati</taxon>
        <taxon>Pseudomonadota</taxon>
        <taxon>Betaproteobacteria</taxon>
        <taxon>Burkholderiales</taxon>
        <taxon>Burkholderiaceae</taxon>
        <taxon>Ephemeroptericola</taxon>
    </lineage>
</organism>
<keyword evidence="6 11" id="KW-0028">Amino-acid biosynthesis</keyword>
<comment type="cofactor">
    <cofactor evidence="1 11">
        <name>pyridoxal 5'-phosphate</name>
        <dbReference type="ChEBI" id="CHEBI:597326"/>
    </cofactor>
</comment>